<name>A0A6G0TM81_APHGL</name>
<accession>A0A6G0TM81</accession>
<keyword evidence="2" id="KW-1185">Reference proteome</keyword>
<evidence type="ECO:0000313" key="2">
    <source>
        <dbReference type="Proteomes" id="UP000475862"/>
    </source>
</evidence>
<comment type="caution">
    <text evidence="1">The sequence shown here is derived from an EMBL/GenBank/DDBJ whole genome shotgun (WGS) entry which is preliminary data.</text>
</comment>
<gene>
    <name evidence="1" type="ORF">AGLY_007516</name>
</gene>
<sequence>MSDENIKKLVDTTKNGKLIDIIHKKTRVCVKIKKKRKYIRMCTETITNNKVKKVKCLFEKPFQHHINTYYNLPQSKTYKSKISRLDQSTAVTQSDHHCERSPTGNEIVQRIICFDYHRFVEIKLNYSCTIYEAIYVLAPSHNIRHDPDNNNRTEDVVITHVDINIDTFLLHNDLK</sequence>
<dbReference type="Proteomes" id="UP000475862">
    <property type="component" value="Unassembled WGS sequence"/>
</dbReference>
<proteinExistence type="predicted"/>
<dbReference type="AlphaFoldDB" id="A0A6G0TM81"/>
<dbReference type="EMBL" id="VYZN01000025">
    <property type="protein sequence ID" value="KAE9535615.1"/>
    <property type="molecule type" value="Genomic_DNA"/>
</dbReference>
<organism evidence="1 2">
    <name type="scientific">Aphis glycines</name>
    <name type="common">Soybean aphid</name>
    <dbReference type="NCBI Taxonomy" id="307491"/>
    <lineage>
        <taxon>Eukaryota</taxon>
        <taxon>Metazoa</taxon>
        <taxon>Ecdysozoa</taxon>
        <taxon>Arthropoda</taxon>
        <taxon>Hexapoda</taxon>
        <taxon>Insecta</taxon>
        <taxon>Pterygota</taxon>
        <taxon>Neoptera</taxon>
        <taxon>Paraneoptera</taxon>
        <taxon>Hemiptera</taxon>
        <taxon>Sternorrhyncha</taxon>
        <taxon>Aphidomorpha</taxon>
        <taxon>Aphidoidea</taxon>
        <taxon>Aphididae</taxon>
        <taxon>Aphidini</taxon>
        <taxon>Aphis</taxon>
        <taxon>Aphis</taxon>
    </lineage>
</organism>
<reference evidence="1 2" key="1">
    <citation type="submission" date="2019-08" db="EMBL/GenBank/DDBJ databases">
        <title>The genome of the soybean aphid Biotype 1, its phylome, world population structure and adaptation to the North American continent.</title>
        <authorList>
            <person name="Giordano R."/>
            <person name="Donthu R.K."/>
            <person name="Hernandez A.G."/>
            <person name="Wright C.L."/>
            <person name="Zimin A.V."/>
        </authorList>
    </citation>
    <scope>NUCLEOTIDE SEQUENCE [LARGE SCALE GENOMIC DNA]</scope>
    <source>
        <tissue evidence="1">Whole aphids</tissue>
    </source>
</reference>
<evidence type="ECO:0000313" key="1">
    <source>
        <dbReference type="EMBL" id="KAE9535615.1"/>
    </source>
</evidence>
<protein>
    <submittedName>
        <fullName evidence="1">Uncharacterized protein</fullName>
    </submittedName>
</protein>